<comment type="caution">
    <text evidence="1">The sequence shown here is derived from an EMBL/GenBank/DDBJ whole genome shotgun (WGS) entry which is preliminary data.</text>
</comment>
<accession>T2JYD2</accession>
<evidence type="ECO:0000313" key="1">
    <source>
        <dbReference type="EMBL" id="CCQ70225.1"/>
    </source>
</evidence>
<evidence type="ECO:0000313" key="2">
    <source>
        <dbReference type="Proteomes" id="UP000018130"/>
    </source>
</evidence>
<gene>
    <name evidence="1" type="ORF">CWATWH0402_1910</name>
</gene>
<proteinExistence type="predicted"/>
<protein>
    <submittedName>
        <fullName evidence="1">Hemolysin-type calcium-binding region</fullName>
    </submittedName>
</protein>
<dbReference type="AlphaFoldDB" id="T2JYD2"/>
<dbReference type="RefSeq" id="WP_048327320.1">
    <property type="nucleotide sequence ID" value="NZ_CAQN01001141.1"/>
</dbReference>
<reference evidence="1 2" key="2">
    <citation type="submission" date="2013-09" db="EMBL/GenBank/DDBJ databases">
        <title>Whole genome comparison of six Crocosphaera watsonii strains with differing phenotypes.</title>
        <authorList>
            <person name="Bench S.R."/>
            <person name="Heller P."/>
            <person name="Frank I."/>
            <person name="Arciniega M."/>
            <person name="Shilova I.N."/>
            <person name="Zehr J.P."/>
        </authorList>
    </citation>
    <scope>NUCLEOTIDE SEQUENCE [LARGE SCALE GENOMIC DNA]</scope>
    <source>
        <strain evidence="1 2">WH 0402</strain>
    </source>
</reference>
<name>T2JYD2_CROWT</name>
<dbReference type="Proteomes" id="UP000018130">
    <property type="component" value="Unassembled WGS sequence"/>
</dbReference>
<organism evidence="1 2">
    <name type="scientific">Crocosphaera watsonii WH 0402</name>
    <dbReference type="NCBI Taxonomy" id="1284629"/>
    <lineage>
        <taxon>Bacteria</taxon>
        <taxon>Bacillati</taxon>
        <taxon>Cyanobacteriota</taxon>
        <taxon>Cyanophyceae</taxon>
        <taxon>Oscillatoriophycideae</taxon>
        <taxon>Chroococcales</taxon>
        <taxon>Aphanothecaceae</taxon>
        <taxon>Crocosphaera</taxon>
    </lineage>
</organism>
<sequence length="187" mass="19583">MGSGSLHSLRRPIIDTDANTIKLVGHGLKTGDAISYDSGQGTAISIQGGTLTKGQIYYAVFVDADTIKLASTYENAVATTPTTLDLTGTGTGNNHSFQPSTVILSSNIINIGSHNYSTGDAVIYNNGGGTNISGLNSGTTYYIVKVDARNIQLAETLNNAKKSTPVVINFKSIGTGTNHRLVMQMPT</sequence>
<reference evidence="1 2" key="1">
    <citation type="submission" date="2013-01" db="EMBL/GenBank/DDBJ databases">
        <authorList>
            <person name="Bench S."/>
        </authorList>
    </citation>
    <scope>NUCLEOTIDE SEQUENCE [LARGE SCALE GENOMIC DNA]</scope>
    <source>
        <strain evidence="1 2">WH 0402</strain>
    </source>
</reference>
<dbReference type="EMBL" id="CAQN01001141">
    <property type="protein sequence ID" value="CCQ70225.1"/>
    <property type="molecule type" value="Genomic_DNA"/>
</dbReference>